<dbReference type="EMBL" id="CADEAL010001458">
    <property type="protein sequence ID" value="CAB1432632.1"/>
    <property type="molecule type" value="Genomic_DNA"/>
</dbReference>
<organism evidence="2 3">
    <name type="scientific">Pleuronectes platessa</name>
    <name type="common">European plaice</name>
    <dbReference type="NCBI Taxonomy" id="8262"/>
    <lineage>
        <taxon>Eukaryota</taxon>
        <taxon>Metazoa</taxon>
        <taxon>Chordata</taxon>
        <taxon>Craniata</taxon>
        <taxon>Vertebrata</taxon>
        <taxon>Euteleostomi</taxon>
        <taxon>Actinopterygii</taxon>
        <taxon>Neopterygii</taxon>
        <taxon>Teleostei</taxon>
        <taxon>Neoteleostei</taxon>
        <taxon>Acanthomorphata</taxon>
        <taxon>Carangaria</taxon>
        <taxon>Pleuronectiformes</taxon>
        <taxon>Pleuronectoidei</taxon>
        <taxon>Pleuronectidae</taxon>
        <taxon>Pleuronectes</taxon>
    </lineage>
</organism>
<dbReference type="AlphaFoldDB" id="A0A9N7YMK7"/>
<proteinExistence type="predicted"/>
<evidence type="ECO:0000313" key="3">
    <source>
        <dbReference type="Proteomes" id="UP001153269"/>
    </source>
</evidence>
<name>A0A9N7YMK7_PLEPL</name>
<comment type="caution">
    <text evidence="2">The sequence shown here is derived from an EMBL/GenBank/DDBJ whole genome shotgun (WGS) entry which is preliminary data.</text>
</comment>
<dbReference type="Proteomes" id="UP001153269">
    <property type="component" value="Unassembled WGS sequence"/>
</dbReference>
<evidence type="ECO:0000313" key="2">
    <source>
        <dbReference type="EMBL" id="CAB1432632.1"/>
    </source>
</evidence>
<gene>
    <name evidence="2" type="ORF">PLEPLA_LOCUS20715</name>
</gene>
<feature type="region of interest" description="Disordered" evidence="1">
    <location>
        <begin position="62"/>
        <end position="106"/>
    </location>
</feature>
<evidence type="ECO:0000256" key="1">
    <source>
        <dbReference type="SAM" id="MobiDB-lite"/>
    </source>
</evidence>
<accession>A0A9N7YMK7</accession>
<feature type="compositionally biased region" description="Polar residues" evidence="1">
    <location>
        <begin position="74"/>
        <end position="83"/>
    </location>
</feature>
<reference evidence="2" key="1">
    <citation type="submission" date="2020-03" db="EMBL/GenBank/DDBJ databases">
        <authorList>
            <person name="Weist P."/>
        </authorList>
    </citation>
    <scope>NUCLEOTIDE SEQUENCE</scope>
</reference>
<feature type="region of interest" description="Disordered" evidence="1">
    <location>
        <begin position="1"/>
        <end position="21"/>
    </location>
</feature>
<protein>
    <submittedName>
        <fullName evidence="2">Uncharacterized protein</fullName>
    </submittedName>
</protein>
<keyword evidence="3" id="KW-1185">Reference proteome</keyword>
<sequence length="106" mass="11644">MAENTALPLAFTQHRDPQRTGYGACEDSPIAVNDPEKLGECVKQILTLKQQPQGVDLAARLERGGGGGLRASLQPWSHRSAQTEARERSETQTHSSHLSAEPRWDL</sequence>